<dbReference type="PANTHER" id="PTHR47505:SF1">
    <property type="entry name" value="DNA UTILIZATION PROTEIN YHGH"/>
    <property type="match status" value="1"/>
</dbReference>
<dbReference type="SUPFAM" id="SSF53271">
    <property type="entry name" value="PRTase-like"/>
    <property type="match status" value="1"/>
</dbReference>
<dbReference type="Pfam" id="PF00156">
    <property type="entry name" value="Pribosyltran"/>
    <property type="match status" value="1"/>
</dbReference>
<accession>A0A521E682</accession>
<dbReference type="Gene3D" id="3.40.50.2020">
    <property type="match status" value="1"/>
</dbReference>
<dbReference type="InterPro" id="IPR029057">
    <property type="entry name" value="PRTase-like"/>
</dbReference>
<dbReference type="Proteomes" id="UP000317289">
    <property type="component" value="Unassembled WGS sequence"/>
</dbReference>
<evidence type="ECO:0000259" key="2">
    <source>
        <dbReference type="Pfam" id="PF00156"/>
    </source>
</evidence>
<reference evidence="3 4" key="1">
    <citation type="submission" date="2017-05" db="EMBL/GenBank/DDBJ databases">
        <authorList>
            <person name="Varghese N."/>
            <person name="Submissions S."/>
        </authorList>
    </citation>
    <scope>NUCLEOTIDE SEQUENCE [LARGE SCALE GENOMIC DNA]</scope>
    <source>
        <strain evidence="3 4">DSM 19382</strain>
    </source>
</reference>
<dbReference type="AlphaFoldDB" id="A0A521E682"/>
<sequence>MNFVSFVTKFFLFVFKSIINLFFPKVCAGCRQILQTNEVVFCSKCRHEIPLTHYHLDSKNEAVKKFYGKVEIQHASALMYFIKKGIVQELIHNLKYKGHEEIGTVLGSWYAEDLKELKLNNPFEVVIPVPLHPKKFKERGYNQVTTFAKALSEGLNLTFDDRILFRKKYSKTQSKKNLLGRTENIENIFDVKFSEENHNKHFLIVDDVLTTGSTLEACSKALLKIPGAKISIVCMAMANS</sequence>
<dbReference type="InterPro" id="IPR051910">
    <property type="entry name" value="ComF/GntX_DNA_util-trans"/>
</dbReference>
<evidence type="ECO:0000313" key="3">
    <source>
        <dbReference type="EMBL" id="SMO79444.1"/>
    </source>
</evidence>
<dbReference type="CDD" id="cd06223">
    <property type="entry name" value="PRTases_typeI"/>
    <property type="match status" value="1"/>
</dbReference>
<name>A0A521E682_9FLAO</name>
<feature type="domain" description="Phosphoribosyltransferase" evidence="2">
    <location>
        <begin position="146"/>
        <end position="236"/>
    </location>
</feature>
<gene>
    <name evidence="3" type="ORF">SAMN06265349_104161</name>
</gene>
<dbReference type="EMBL" id="FXTA01000004">
    <property type="protein sequence ID" value="SMO79444.1"/>
    <property type="molecule type" value="Genomic_DNA"/>
</dbReference>
<evidence type="ECO:0000256" key="1">
    <source>
        <dbReference type="ARBA" id="ARBA00008007"/>
    </source>
</evidence>
<dbReference type="PANTHER" id="PTHR47505">
    <property type="entry name" value="DNA UTILIZATION PROTEIN YHGH"/>
    <property type="match status" value="1"/>
</dbReference>
<protein>
    <submittedName>
        <fullName evidence="3">ComF family protein</fullName>
    </submittedName>
</protein>
<dbReference type="InterPro" id="IPR000836">
    <property type="entry name" value="PRTase_dom"/>
</dbReference>
<comment type="similarity">
    <text evidence="1">Belongs to the ComF/GntX family.</text>
</comment>
<evidence type="ECO:0000313" key="4">
    <source>
        <dbReference type="Proteomes" id="UP000317289"/>
    </source>
</evidence>
<organism evidence="3 4">
    <name type="scientific">Flavobacterium resistens</name>
    <dbReference type="NCBI Taxonomy" id="443612"/>
    <lineage>
        <taxon>Bacteria</taxon>
        <taxon>Pseudomonadati</taxon>
        <taxon>Bacteroidota</taxon>
        <taxon>Flavobacteriia</taxon>
        <taxon>Flavobacteriales</taxon>
        <taxon>Flavobacteriaceae</taxon>
        <taxon>Flavobacterium</taxon>
    </lineage>
</organism>
<proteinExistence type="inferred from homology"/>